<proteinExistence type="predicted"/>
<keyword evidence="2" id="KW-1185">Reference proteome</keyword>
<organism evidence="1 2">
    <name type="scientific">Araneus ventricosus</name>
    <name type="common">Orbweaver spider</name>
    <name type="synonym">Epeira ventricosa</name>
    <dbReference type="NCBI Taxonomy" id="182803"/>
    <lineage>
        <taxon>Eukaryota</taxon>
        <taxon>Metazoa</taxon>
        <taxon>Ecdysozoa</taxon>
        <taxon>Arthropoda</taxon>
        <taxon>Chelicerata</taxon>
        <taxon>Arachnida</taxon>
        <taxon>Araneae</taxon>
        <taxon>Araneomorphae</taxon>
        <taxon>Entelegynae</taxon>
        <taxon>Araneoidea</taxon>
        <taxon>Araneidae</taxon>
        <taxon>Araneus</taxon>
    </lineage>
</organism>
<protein>
    <submittedName>
        <fullName evidence="1">Uncharacterized protein</fullName>
    </submittedName>
</protein>
<dbReference type="AlphaFoldDB" id="A0A4Y2I8L9"/>
<name>A0A4Y2I8L9_ARAVE</name>
<gene>
    <name evidence="1" type="ORF">AVEN_121779_1</name>
</gene>
<evidence type="ECO:0000313" key="2">
    <source>
        <dbReference type="Proteomes" id="UP000499080"/>
    </source>
</evidence>
<dbReference type="EMBL" id="BGPR01002468">
    <property type="protein sequence ID" value="GBM73965.1"/>
    <property type="molecule type" value="Genomic_DNA"/>
</dbReference>
<sequence>MSRFEAIGILFGDGPRHFERWSDDEDDTWATPTRGRLTHDRFKVHQPVYTTDIPWNQVSNLRSSGPGRNSAMRPPRPTFIKVFSRSINPLQVYPELSSRIES</sequence>
<accession>A0A4Y2I8L9</accession>
<reference evidence="1 2" key="1">
    <citation type="journal article" date="2019" name="Sci. Rep.">
        <title>Orb-weaving spider Araneus ventricosus genome elucidates the spidroin gene catalogue.</title>
        <authorList>
            <person name="Kono N."/>
            <person name="Nakamura H."/>
            <person name="Ohtoshi R."/>
            <person name="Moran D.A.P."/>
            <person name="Shinohara A."/>
            <person name="Yoshida Y."/>
            <person name="Fujiwara M."/>
            <person name="Mori M."/>
            <person name="Tomita M."/>
            <person name="Arakawa K."/>
        </authorList>
    </citation>
    <scope>NUCLEOTIDE SEQUENCE [LARGE SCALE GENOMIC DNA]</scope>
</reference>
<comment type="caution">
    <text evidence="1">The sequence shown here is derived from an EMBL/GenBank/DDBJ whole genome shotgun (WGS) entry which is preliminary data.</text>
</comment>
<dbReference type="Proteomes" id="UP000499080">
    <property type="component" value="Unassembled WGS sequence"/>
</dbReference>
<evidence type="ECO:0000313" key="1">
    <source>
        <dbReference type="EMBL" id="GBM73965.1"/>
    </source>
</evidence>